<evidence type="ECO:0000256" key="1">
    <source>
        <dbReference type="ARBA" id="ARBA00022679"/>
    </source>
</evidence>
<keyword evidence="4" id="KW-1185">Reference proteome</keyword>
<dbReference type="PANTHER" id="PTHR43300">
    <property type="entry name" value="ACETYLTRANSFERASE"/>
    <property type="match status" value="1"/>
</dbReference>
<reference evidence="3 4" key="1">
    <citation type="submission" date="2024-04" db="EMBL/GenBank/DDBJ databases">
        <title>Isolation of an actinomycete strain from pig manure.</title>
        <authorList>
            <person name="Gong T."/>
            <person name="Yu Z."/>
            <person name="An M."/>
            <person name="Wei C."/>
            <person name="Yang W."/>
            <person name="Liu L."/>
        </authorList>
    </citation>
    <scope>NUCLEOTIDE SEQUENCE [LARGE SCALE GENOMIC DNA]</scope>
    <source>
        <strain evidence="3 4">ZF39</strain>
    </source>
</reference>
<dbReference type="InterPro" id="IPR050179">
    <property type="entry name" value="Trans_hexapeptide_repeat"/>
</dbReference>
<gene>
    <name evidence="3" type="ORF">AADG42_00385</name>
</gene>
<dbReference type="PROSITE" id="PS00101">
    <property type="entry name" value="HEXAPEP_TRANSFERASES"/>
    <property type="match status" value="1"/>
</dbReference>
<dbReference type="CDD" id="cd03358">
    <property type="entry name" value="LbH_WxcM_N_like"/>
    <property type="match status" value="1"/>
</dbReference>
<keyword evidence="2" id="KW-0677">Repeat</keyword>
<accession>A0ABZ3FTF9</accession>
<dbReference type="Pfam" id="PF14602">
    <property type="entry name" value="Hexapep_2"/>
    <property type="match status" value="1"/>
</dbReference>
<dbReference type="Gene3D" id="2.160.10.10">
    <property type="entry name" value="Hexapeptide repeat proteins"/>
    <property type="match status" value="1"/>
</dbReference>
<organism evidence="3 4">
    <name type="scientific">Ammonicoccus fulvus</name>
    <dbReference type="NCBI Taxonomy" id="3138240"/>
    <lineage>
        <taxon>Bacteria</taxon>
        <taxon>Bacillati</taxon>
        <taxon>Actinomycetota</taxon>
        <taxon>Actinomycetes</taxon>
        <taxon>Propionibacteriales</taxon>
        <taxon>Propionibacteriaceae</taxon>
        <taxon>Ammonicoccus</taxon>
    </lineage>
</organism>
<dbReference type="SUPFAM" id="SSF51161">
    <property type="entry name" value="Trimeric LpxA-like enzymes"/>
    <property type="match status" value="1"/>
</dbReference>
<evidence type="ECO:0000256" key="2">
    <source>
        <dbReference type="ARBA" id="ARBA00022737"/>
    </source>
</evidence>
<evidence type="ECO:0000313" key="3">
    <source>
        <dbReference type="EMBL" id="XAN09358.1"/>
    </source>
</evidence>
<dbReference type="InterPro" id="IPR001451">
    <property type="entry name" value="Hexapep"/>
</dbReference>
<dbReference type="InterPro" id="IPR011004">
    <property type="entry name" value="Trimer_LpxA-like_sf"/>
</dbReference>
<keyword evidence="1 3" id="KW-0808">Transferase</keyword>
<sequence length="194" mass="19801">MQASADVHPSARIADGAVIWHLAQVRENAEIGPGCIIGRGAYIDEGVTLGANCKIQNHALVYAPARLADGVFIGPAACLTNDPHPRAISPAGELLGAGDWEMVGVTLETGASVGARAVVLGGVTIGAWALVAAGAVVTRDVPAHALVVGTPARQVGWVDHRARPLASDDRGGWLAPDGTRFVEADGGLRVEDAA</sequence>
<dbReference type="EMBL" id="CP154795">
    <property type="protein sequence ID" value="XAN09358.1"/>
    <property type="molecule type" value="Genomic_DNA"/>
</dbReference>
<dbReference type="PANTHER" id="PTHR43300:SF4">
    <property type="entry name" value="ACYL-[ACYL-CARRIER-PROTEIN]--UDP-N-ACETYLGLUCOSAMINE O-ACYLTRANSFERASE"/>
    <property type="match status" value="1"/>
</dbReference>
<keyword evidence="3" id="KW-0012">Acyltransferase</keyword>
<proteinExistence type="predicted"/>
<protein>
    <submittedName>
        <fullName evidence="3">Acyltransferase</fullName>
        <ecNumber evidence="3">2.3.1.-</ecNumber>
    </submittedName>
</protein>
<dbReference type="Proteomes" id="UP001442841">
    <property type="component" value="Chromosome"/>
</dbReference>
<dbReference type="InterPro" id="IPR018357">
    <property type="entry name" value="Hexapep_transf_CS"/>
</dbReference>
<dbReference type="EC" id="2.3.1.-" evidence="3"/>
<dbReference type="Pfam" id="PF00132">
    <property type="entry name" value="Hexapep"/>
    <property type="match status" value="1"/>
</dbReference>
<dbReference type="GO" id="GO:0016746">
    <property type="term" value="F:acyltransferase activity"/>
    <property type="evidence" value="ECO:0007669"/>
    <property type="project" value="UniProtKB-KW"/>
</dbReference>
<evidence type="ECO:0000313" key="4">
    <source>
        <dbReference type="Proteomes" id="UP001442841"/>
    </source>
</evidence>
<name>A0ABZ3FTF9_9ACTN</name>